<dbReference type="SUPFAM" id="SSF54928">
    <property type="entry name" value="RNA-binding domain, RBD"/>
    <property type="match status" value="1"/>
</dbReference>
<dbReference type="GO" id="GO:0003676">
    <property type="term" value="F:nucleic acid binding"/>
    <property type="evidence" value="ECO:0007669"/>
    <property type="project" value="InterPro"/>
</dbReference>
<dbReference type="Proteomes" id="UP000033140">
    <property type="component" value="Unassembled WGS sequence"/>
</dbReference>
<feature type="region of interest" description="Disordered" evidence="1">
    <location>
        <begin position="277"/>
        <end position="366"/>
    </location>
</feature>
<feature type="region of interest" description="Disordered" evidence="1">
    <location>
        <begin position="1"/>
        <end position="250"/>
    </location>
</feature>
<reference evidence="2 3" key="3">
    <citation type="journal article" date="2015" name="Genome Announc.">
        <title>Draft Genome Sequence of the Archiascomycetous Yeast Saitoella complicata.</title>
        <authorList>
            <person name="Yamauchi K."/>
            <person name="Kondo S."/>
            <person name="Hamamoto M."/>
            <person name="Takahashi Y."/>
            <person name="Ogura Y."/>
            <person name="Hayashi T."/>
            <person name="Nishida H."/>
        </authorList>
    </citation>
    <scope>NUCLEOTIDE SEQUENCE [LARGE SCALE GENOMIC DNA]</scope>
    <source>
        <strain evidence="2 3">NRRL Y-17804</strain>
    </source>
</reference>
<comment type="caution">
    <text evidence="2">The sequence shown here is derived from an EMBL/GenBank/DDBJ whole genome shotgun (WGS) entry which is preliminary data.</text>
</comment>
<evidence type="ECO:0000313" key="3">
    <source>
        <dbReference type="Proteomes" id="UP000033140"/>
    </source>
</evidence>
<reference evidence="2 3" key="2">
    <citation type="journal article" date="2014" name="J. Gen. Appl. Microbiol.">
        <title>The early diverging ascomycetous budding yeast Saitoella complicata has three histone deacetylases belonging to the Clr6, Hos2, and Rpd3 lineages.</title>
        <authorList>
            <person name="Nishida H."/>
            <person name="Matsumoto T."/>
            <person name="Kondo S."/>
            <person name="Hamamoto M."/>
            <person name="Yoshikawa H."/>
        </authorList>
    </citation>
    <scope>NUCLEOTIDE SEQUENCE [LARGE SCALE GENOMIC DNA]</scope>
    <source>
        <strain evidence="2 3">NRRL Y-17804</strain>
    </source>
</reference>
<dbReference type="AlphaFoldDB" id="A0A0E9NDQ3"/>
<feature type="region of interest" description="Disordered" evidence="1">
    <location>
        <begin position="551"/>
        <end position="620"/>
    </location>
</feature>
<evidence type="ECO:0000256" key="1">
    <source>
        <dbReference type="SAM" id="MobiDB-lite"/>
    </source>
</evidence>
<feature type="compositionally biased region" description="Basic and acidic residues" evidence="1">
    <location>
        <begin position="133"/>
        <end position="151"/>
    </location>
</feature>
<reference evidence="2 3" key="1">
    <citation type="journal article" date="2011" name="J. Gen. Appl. Microbiol.">
        <title>Draft genome sequencing of the enigmatic yeast Saitoella complicata.</title>
        <authorList>
            <person name="Nishida H."/>
            <person name="Hamamoto M."/>
            <person name="Sugiyama J."/>
        </authorList>
    </citation>
    <scope>NUCLEOTIDE SEQUENCE [LARGE SCALE GENOMIC DNA]</scope>
    <source>
        <strain evidence="2 3">NRRL Y-17804</strain>
    </source>
</reference>
<evidence type="ECO:0000313" key="2">
    <source>
        <dbReference type="EMBL" id="GAO47928.1"/>
    </source>
</evidence>
<proteinExistence type="predicted"/>
<feature type="compositionally biased region" description="Polar residues" evidence="1">
    <location>
        <begin position="85"/>
        <end position="96"/>
    </location>
</feature>
<feature type="compositionally biased region" description="Basic and acidic residues" evidence="1">
    <location>
        <begin position="282"/>
        <end position="294"/>
    </location>
</feature>
<name>A0A0E9NDQ3_SAICN</name>
<dbReference type="InterPro" id="IPR012677">
    <property type="entry name" value="Nucleotide-bd_a/b_plait_sf"/>
</dbReference>
<sequence length="1096" mass="120391">MMSSSQGTPRSTYVTAPASEATTPMNTAAIVDPLRGLPTNSSMSVPGDNGDVNPLPDSTMERQLPSATRPPMEEVPKPKKRAALTNLSSIPFSVQKKQMREKRFSADPASEPDEPAEPRPLKRPAVLALDTSKGVETKETGIKDHDTPQERPRKRVKLTTLCSTPFSAQKDTGQTGSLAAETGNEARNDGTDKPPAMTLPVSISGRSRLVPSAEKSTPLLGELIPSTMFKPPALSTPITNTPKSDTPAKEKNIASLKPTLRKRTDLVADGLGQRTSFLAKPTRSEERADAHVDKVPGSPSATATPQESVHVRTFVPVRGDPALLTGDVEMKEIPASLRTRRDSPQSMGPEELSGDETGMKDDDEVLPSYKPQATLSVSASAPAPRENIVMSEAHQVQHDPLTSKTSQSPVSSVGWRPSVVTTFLQSTVPEVTRSTIGLPSTIQTWEDFITQAYRDGLTENQFNELISSSTGEILKIRQPEHRPGMLSPQAIAQNYGRRLREAMQRYARSRPARDTAEVNVDEVSLVGDKSIALTEAEDVAVDKTAGTVAEVEEVSDHTEEVETSGANHRDPIMETPSPEDQENHVAHMTADGKPADPNSPSPPVTATITHEIPGSPDAQRQRGDLRYKHGEVQVVMGLGYGIDGSTPHRKRPWPGILISEGLCPDFVKRHKPTGERSEDMVPVMAFPLAAHEFYWTRLSMVWQFSKEIALGGFHEGTRMKEFQIAVAAALSPPSFEQFTKVIRHTKDLVRPIHVPVLTEFGDIFPDVGQGGVRIKGFADPKLARGPMWHELASSPALSIRKIPEVVEENKLRRFFERAGKVEYIAPGAMDKRTRRPVDWQVTFAHTAIAIAAQYVVRRMTLAGERLSTAAVDVNEALLKPSNVLRVTRLPPTTGLPASMETKLKAHFSQAGSVRDMTLSTYKNAAGSILPSNWGFVVFANTFAAKNAWNTGTLRLFERAFLKFSFANENDYRKLNRRLRWLSLTNRRSNQGCYSCPEVLQPALRPKIMRLRIREGDLVVQVVGRSMYHTGVIGVQHPEGDRRAVERTTYLCHKDLNGHLRNSEMPYTELEACRGCQIVVMTAARKLLAIGSDNVLE</sequence>
<feature type="compositionally biased region" description="Polar residues" evidence="1">
    <location>
        <begin position="400"/>
        <end position="411"/>
    </location>
</feature>
<gene>
    <name evidence="2" type="ORF">G7K_2123-t1</name>
</gene>
<dbReference type="EMBL" id="BACD03000012">
    <property type="protein sequence ID" value="GAO47928.1"/>
    <property type="molecule type" value="Genomic_DNA"/>
</dbReference>
<dbReference type="InterPro" id="IPR035979">
    <property type="entry name" value="RBD_domain_sf"/>
</dbReference>
<keyword evidence="3" id="KW-1185">Reference proteome</keyword>
<organism evidence="2 3">
    <name type="scientific">Saitoella complicata (strain BCRC 22490 / CBS 7301 / JCM 7358 / NBRC 10748 / NRRL Y-17804)</name>
    <dbReference type="NCBI Taxonomy" id="698492"/>
    <lineage>
        <taxon>Eukaryota</taxon>
        <taxon>Fungi</taxon>
        <taxon>Dikarya</taxon>
        <taxon>Ascomycota</taxon>
        <taxon>Taphrinomycotina</taxon>
        <taxon>Taphrinomycotina incertae sedis</taxon>
        <taxon>Saitoella</taxon>
    </lineage>
</organism>
<accession>A0A0E9NDQ3</accession>
<protein>
    <submittedName>
        <fullName evidence="2">Uncharacterized protein</fullName>
    </submittedName>
</protein>
<feature type="compositionally biased region" description="Polar residues" evidence="1">
    <location>
        <begin position="160"/>
        <end position="177"/>
    </location>
</feature>
<dbReference type="Gene3D" id="3.30.70.330">
    <property type="match status" value="1"/>
</dbReference>
<feature type="compositionally biased region" description="Polar residues" evidence="1">
    <location>
        <begin position="1"/>
        <end position="26"/>
    </location>
</feature>
<feature type="region of interest" description="Disordered" evidence="1">
    <location>
        <begin position="394"/>
        <end position="413"/>
    </location>
</feature>